<evidence type="ECO:0000256" key="1">
    <source>
        <dbReference type="ARBA" id="ARBA00011079"/>
    </source>
</evidence>
<accession>A0AAN4Z5X1</accession>
<dbReference type="PANTHER" id="PTHR11010">
    <property type="entry name" value="PROTEASE S28 PRO-X CARBOXYPEPTIDASE-RELATED"/>
    <property type="match status" value="1"/>
</dbReference>
<evidence type="ECO:0000256" key="2">
    <source>
        <dbReference type="ARBA" id="ARBA00022670"/>
    </source>
</evidence>
<dbReference type="PANTHER" id="PTHR11010:SF117">
    <property type="entry name" value="SERINE PROTEASE 16"/>
    <property type="match status" value="1"/>
</dbReference>
<keyword evidence="3" id="KW-0732">Signal</keyword>
<dbReference type="EMBL" id="BTRK01000001">
    <property type="protein sequence ID" value="GMR33719.1"/>
    <property type="molecule type" value="Genomic_DNA"/>
</dbReference>
<dbReference type="SUPFAM" id="SSF53474">
    <property type="entry name" value="alpha/beta-Hydrolases"/>
    <property type="match status" value="1"/>
</dbReference>
<proteinExistence type="inferred from homology"/>
<evidence type="ECO:0000256" key="4">
    <source>
        <dbReference type="ARBA" id="ARBA00022801"/>
    </source>
</evidence>
<gene>
    <name evidence="6" type="ORF">PMAYCL1PPCAC_03914</name>
</gene>
<comment type="caution">
    <text evidence="6">The sequence shown here is derived from an EMBL/GenBank/DDBJ whole genome shotgun (WGS) entry which is preliminary data.</text>
</comment>
<evidence type="ECO:0000313" key="6">
    <source>
        <dbReference type="EMBL" id="GMR33719.1"/>
    </source>
</evidence>
<sequence length="348" mass="39861">MWQIQTLTLQNMKRWINPVFPVPDRVEITDNVGKRPQFFNPTVSSSLHIKANSNNAIKLRSSRSKPSTSSKKIDFKKWNKFTGKGEHVLLPPPVSESIQQLDTADQGQDWIEQTWDHFNVYEEHTFRQKWYYNYKFGSDKGPNFLMIGGEGPESGSWTRNEDVAWMTYAKAVGANVFLLEHRYYGESKLGTNDLQYLTSAQMLYDVATFIRSQQVTKGRTGPWITFGGSYPGALAAWSREWFPELIAGAVGSSGPVLAKDDFYEYLEVVEDVIKRHSQKCYDRTKEAFETLYKLTQDPEGRATIQQKFKLSPAWTSDPAVTIDELDMNDVFEALYGMYQGTVQYNALD</sequence>
<evidence type="ECO:0000256" key="5">
    <source>
        <dbReference type="ARBA" id="ARBA00023180"/>
    </source>
</evidence>
<reference evidence="7" key="1">
    <citation type="submission" date="2022-10" db="EMBL/GenBank/DDBJ databases">
        <title>Genome assembly of Pristionchus species.</title>
        <authorList>
            <person name="Yoshida K."/>
            <person name="Sommer R.J."/>
        </authorList>
    </citation>
    <scope>NUCLEOTIDE SEQUENCE [LARGE SCALE GENOMIC DNA]</scope>
    <source>
        <strain evidence="7">RS5460</strain>
    </source>
</reference>
<dbReference type="AlphaFoldDB" id="A0AAN4Z5X1"/>
<dbReference type="InterPro" id="IPR029058">
    <property type="entry name" value="AB_hydrolase_fold"/>
</dbReference>
<keyword evidence="7" id="KW-1185">Reference proteome</keyword>
<keyword evidence="4" id="KW-0378">Hydrolase</keyword>
<keyword evidence="5" id="KW-0325">Glycoprotein</keyword>
<dbReference type="GO" id="GO:0008239">
    <property type="term" value="F:dipeptidyl-peptidase activity"/>
    <property type="evidence" value="ECO:0007669"/>
    <property type="project" value="TreeGrafter"/>
</dbReference>
<comment type="similarity">
    <text evidence="1">Belongs to the peptidase S28 family.</text>
</comment>
<keyword evidence="2" id="KW-0645">Protease</keyword>
<organism evidence="6 7">
    <name type="scientific">Pristionchus mayeri</name>
    <dbReference type="NCBI Taxonomy" id="1317129"/>
    <lineage>
        <taxon>Eukaryota</taxon>
        <taxon>Metazoa</taxon>
        <taxon>Ecdysozoa</taxon>
        <taxon>Nematoda</taxon>
        <taxon>Chromadorea</taxon>
        <taxon>Rhabditida</taxon>
        <taxon>Rhabditina</taxon>
        <taxon>Diplogasteromorpha</taxon>
        <taxon>Diplogasteroidea</taxon>
        <taxon>Neodiplogasteridae</taxon>
        <taxon>Pristionchus</taxon>
    </lineage>
</organism>
<dbReference type="GO" id="GO:0006508">
    <property type="term" value="P:proteolysis"/>
    <property type="evidence" value="ECO:0007669"/>
    <property type="project" value="UniProtKB-KW"/>
</dbReference>
<dbReference type="Gene3D" id="3.40.50.1820">
    <property type="entry name" value="alpha/beta hydrolase"/>
    <property type="match status" value="1"/>
</dbReference>
<dbReference type="Pfam" id="PF05577">
    <property type="entry name" value="Peptidase_S28"/>
    <property type="match status" value="1"/>
</dbReference>
<evidence type="ECO:0008006" key="8">
    <source>
        <dbReference type="Google" id="ProtNLM"/>
    </source>
</evidence>
<evidence type="ECO:0000256" key="3">
    <source>
        <dbReference type="ARBA" id="ARBA00022729"/>
    </source>
</evidence>
<protein>
    <recommendedName>
        <fullName evidence="8">Peptidase</fullName>
    </recommendedName>
</protein>
<name>A0AAN4Z5X1_9BILA</name>
<dbReference type="GO" id="GO:0070008">
    <property type="term" value="F:serine-type exopeptidase activity"/>
    <property type="evidence" value="ECO:0007669"/>
    <property type="project" value="InterPro"/>
</dbReference>
<dbReference type="Proteomes" id="UP001328107">
    <property type="component" value="Unassembled WGS sequence"/>
</dbReference>
<dbReference type="InterPro" id="IPR008758">
    <property type="entry name" value="Peptidase_S28"/>
</dbReference>
<evidence type="ECO:0000313" key="7">
    <source>
        <dbReference type="Proteomes" id="UP001328107"/>
    </source>
</evidence>
<feature type="non-terminal residue" evidence="6">
    <location>
        <position position="348"/>
    </location>
</feature>